<feature type="transmembrane region" description="Helical" evidence="1">
    <location>
        <begin position="140"/>
        <end position="160"/>
    </location>
</feature>
<dbReference type="KEGG" id="amr:AM1_2938"/>
<dbReference type="EMBL" id="CP000828">
    <property type="protein sequence ID" value="ABW27935.1"/>
    <property type="molecule type" value="Genomic_DNA"/>
</dbReference>
<keyword evidence="1" id="KW-0812">Transmembrane</keyword>
<feature type="transmembrane region" description="Helical" evidence="1">
    <location>
        <begin position="39"/>
        <end position="59"/>
    </location>
</feature>
<sequence>MNRHSSQQAHDFLHQSSLGLAIVGIVLMTPFSINNFLQGRHLLGVGGLLINGIFAFNTWTITKRNYYSDTLTLLVLVPIVIFFLNLTFIQQGIIGIFWCYPSVIACYFMLPERKAWIANLTLLSITFPIAWHIIEQALAIRMISTVVMVSIFSAIFVRVINRPTTETQASSHHRSTDWVTEPNVPP</sequence>
<evidence type="ECO:0000313" key="2">
    <source>
        <dbReference type="EMBL" id="ABW27935.1"/>
    </source>
</evidence>
<proteinExistence type="predicted"/>
<evidence type="ECO:0000256" key="1">
    <source>
        <dbReference type="SAM" id="Phobius"/>
    </source>
</evidence>
<gene>
    <name evidence="2" type="ordered locus">AM1_2938</name>
</gene>
<keyword evidence="3" id="KW-1185">Reference proteome</keyword>
<dbReference type="RefSeq" id="WP_012163369.1">
    <property type="nucleotide sequence ID" value="NC_009925.1"/>
</dbReference>
<dbReference type="AlphaFoldDB" id="B0CBF0"/>
<dbReference type="OrthoDB" id="9812260at2"/>
<reference evidence="2 3" key="1">
    <citation type="journal article" date="2008" name="Proc. Natl. Acad. Sci. U.S.A.">
        <title>Niche adaptation and genome expansion in the chlorophyll d-producing cyanobacterium Acaryochloris marina.</title>
        <authorList>
            <person name="Swingley W.D."/>
            <person name="Chen M."/>
            <person name="Cheung P.C."/>
            <person name="Conrad A.L."/>
            <person name="Dejesa L.C."/>
            <person name="Hao J."/>
            <person name="Honchak B.M."/>
            <person name="Karbach L.E."/>
            <person name="Kurdoglu A."/>
            <person name="Lahiri S."/>
            <person name="Mastrian S.D."/>
            <person name="Miyashita H."/>
            <person name="Page L."/>
            <person name="Ramakrishna P."/>
            <person name="Satoh S."/>
            <person name="Sattley W.M."/>
            <person name="Shimada Y."/>
            <person name="Taylor H.L."/>
            <person name="Tomo T."/>
            <person name="Tsuchiya T."/>
            <person name="Wang Z.T."/>
            <person name="Raymond J."/>
            <person name="Mimuro M."/>
            <person name="Blankenship R.E."/>
            <person name="Touchman J.W."/>
        </authorList>
    </citation>
    <scope>NUCLEOTIDE SEQUENCE [LARGE SCALE GENOMIC DNA]</scope>
    <source>
        <strain evidence="3">MBIC 11017</strain>
    </source>
</reference>
<accession>B0CBF0</accession>
<keyword evidence="1" id="KW-1133">Transmembrane helix</keyword>
<evidence type="ECO:0000313" key="3">
    <source>
        <dbReference type="Proteomes" id="UP000000268"/>
    </source>
</evidence>
<dbReference type="HOGENOM" id="CLU_1451493_0_0_3"/>
<name>B0CBF0_ACAM1</name>
<dbReference type="STRING" id="329726.AM1_2938"/>
<dbReference type="Proteomes" id="UP000000268">
    <property type="component" value="Chromosome"/>
</dbReference>
<keyword evidence="1" id="KW-0472">Membrane</keyword>
<protein>
    <submittedName>
        <fullName evidence="2">Uncharacterized protein</fullName>
    </submittedName>
</protein>
<feature type="transmembrane region" description="Helical" evidence="1">
    <location>
        <begin position="117"/>
        <end position="134"/>
    </location>
</feature>
<feature type="transmembrane region" description="Helical" evidence="1">
    <location>
        <begin position="12"/>
        <end position="33"/>
    </location>
</feature>
<organism evidence="2 3">
    <name type="scientific">Acaryochloris marina (strain MBIC 11017)</name>
    <dbReference type="NCBI Taxonomy" id="329726"/>
    <lineage>
        <taxon>Bacteria</taxon>
        <taxon>Bacillati</taxon>
        <taxon>Cyanobacteriota</taxon>
        <taxon>Cyanophyceae</taxon>
        <taxon>Acaryochloridales</taxon>
        <taxon>Acaryochloridaceae</taxon>
        <taxon>Acaryochloris</taxon>
    </lineage>
</organism>